<feature type="region of interest" description="Disordered" evidence="1">
    <location>
        <begin position="1"/>
        <end position="34"/>
    </location>
</feature>
<evidence type="ECO:0008006" key="4">
    <source>
        <dbReference type="Google" id="ProtNLM"/>
    </source>
</evidence>
<protein>
    <recommendedName>
        <fullName evidence="4">Transposase</fullName>
    </recommendedName>
</protein>
<sequence length="58" mass="6590">MLPLDESDDLQPGDIYDGETWTRTEPPERPEPEPDRIAQLETENLELKLALAELAEAQ</sequence>
<organism evidence="2 3">
    <name type="scientific">Cohnella cellulosilytica</name>
    <dbReference type="NCBI Taxonomy" id="986710"/>
    <lineage>
        <taxon>Bacteria</taxon>
        <taxon>Bacillati</taxon>
        <taxon>Bacillota</taxon>
        <taxon>Bacilli</taxon>
        <taxon>Bacillales</taxon>
        <taxon>Paenibacillaceae</taxon>
        <taxon>Cohnella</taxon>
    </lineage>
</organism>
<accession>A0ABW2F7D5</accession>
<keyword evidence="3" id="KW-1185">Reference proteome</keyword>
<dbReference type="EMBL" id="JBHTAI010000006">
    <property type="protein sequence ID" value="MFC7149118.1"/>
    <property type="molecule type" value="Genomic_DNA"/>
</dbReference>
<proteinExistence type="predicted"/>
<gene>
    <name evidence="2" type="ORF">ACFQMJ_11320</name>
</gene>
<feature type="compositionally biased region" description="Acidic residues" evidence="1">
    <location>
        <begin position="1"/>
        <end position="11"/>
    </location>
</feature>
<evidence type="ECO:0000313" key="3">
    <source>
        <dbReference type="Proteomes" id="UP001596378"/>
    </source>
</evidence>
<evidence type="ECO:0000313" key="2">
    <source>
        <dbReference type="EMBL" id="MFC7149118.1"/>
    </source>
</evidence>
<dbReference type="RefSeq" id="WP_378054034.1">
    <property type="nucleotide sequence ID" value="NZ_JBHMDN010000079.1"/>
</dbReference>
<comment type="caution">
    <text evidence="2">The sequence shown here is derived from an EMBL/GenBank/DDBJ whole genome shotgun (WGS) entry which is preliminary data.</text>
</comment>
<reference evidence="3" key="1">
    <citation type="journal article" date="2019" name="Int. J. Syst. Evol. Microbiol.">
        <title>The Global Catalogue of Microorganisms (GCM) 10K type strain sequencing project: providing services to taxonomists for standard genome sequencing and annotation.</title>
        <authorList>
            <consortium name="The Broad Institute Genomics Platform"/>
            <consortium name="The Broad Institute Genome Sequencing Center for Infectious Disease"/>
            <person name="Wu L."/>
            <person name="Ma J."/>
        </authorList>
    </citation>
    <scope>NUCLEOTIDE SEQUENCE [LARGE SCALE GENOMIC DNA]</scope>
    <source>
        <strain evidence="3">KCTC 12907</strain>
    </source>
</reference>
<evidence type="ECO:0000256" key="1">
    <source>
        <dbReference type="SAM" id="MobiDB-lite"/>
    </source>
</evidence>
<feature type="compositionally biased region" description="Basic and acidic residues" evidence="1">
    <location>
        <begin position="20"/>
        <end position="34"/>
    </location>
</feature>
<dbReference type="Proteomes" id="UP001596378">
    <property type="component" value="Unassembled WGS sequence"/>
</dbReference>
<name>A0ABW2F7D5_9BACL</name>